<evidence type="ECO:0000256" key="1">
    <source>
        <dbReference type="SAM" id="MobiDB-lite"/>
    </source>
</evidence>
<evidence type="ECO:0000313" key="2">
    <source>
        <dbReference type="EMBL" id="PHH54277.1"/>
    </source>
</evidence>
<reference evidence="2 3" key="1">
    <citation type="journal article" date="2013" name="Fungal Biol.">
        <title>Analysis of microsatellite markers in the genome of the plant pathogen Ceratocystis fimbriata.</title>
        <authorList>
            <person name="Simpson M.C."/>
            <person name="Wilken P.M."/>
            <person name="Coetzee M.P."/>
            <person name="Wingfield M.J."/>
            <person name="Wingfield B.D."/>
        </authorList>
    </citation>
    <scope>NUCLEOTIDE SEQUENCE [LARGE SCALE GENOMIC DNA]</scope>
    <source>
        <strain evidence="2 3">CBS 114723</strain>
    </source>
</reference>
<dbReference type="AlphaFoldDB" id="A0A2C5X982"/>
<gene>
    <name evidence="2" type="ORF">CFIMG_007979RA00001</name>
</gene>
<name>A0A2C5X982_9PEZI</name>
<protein>
    <submittedName>
        <fullName evidence="2">Uncharacterized protein</fullName>
    </submittedName>
</protein>
<dbReference type="EMBL" id="APWK03000029">
    <property type="protein sequence ID" value="PHH54277.1"/>
    <property type="molecule type" value="Genomic_DNA"/>
</dbReference>
<evidence type="ECO:0000313" key="3">
    <source>
        <dbReference type="Proteomes" id="UP000222788"/>
    </source>
</evidence>
<comment type="caution">
    <text evidence="2">The sequence shown here is derived from an EMBL/GenBank/DDBJ whole genome shotgun (WGS) entry which is preliminary data.</text>
</comment>
<accession>A0A2C5X982</accession>
<proteinExistence type="predicted"/>
<reference evidence="2 3" key="2">
    <citation type="journal article" date="2013" name="IMA Fungus">
        <title>IMA Genome-F 1: Ceratocystis fimbriata: Draft nuclear genome sequence for the plant pathogen, Ceratocystis fimbriata.</title>
        <authorList>
            <person name="Wilken P.M."/>
            <person name="Steenkamp E.T."/>
            <person name="Wingfield M.J."/>
            <person name="de Beer Z.W."/>
            <person name="Wingfield B.D."/>
        </authorList>
    </citation>
    <scope>NUCLEOTIDE SEQUENCE [LARGE SCALE GENOMIC DNA]</scope>
    <source>
        <strain evidence="2 3">CBS 114723</strain>
    </source>
</reference>
<sequence>MGMYHSTTQSPHGCDRDQPPAKRSPRHLDRLDASAASDIKYMSHDGRMRWANSKWWLPDGRPASDGPHIWTVVVCITLADELMNIGCLRRQRSSGTGWKSFDAMAVPDPGLRDWSLYTDEKEKGTSLKDIHHKRIFDAHKNPWLSPADCRKIK</sequence>
<organism evidence="2 3">
    <name type="scientific">Ceratocystis fimbriata CBS 114723</name>
    <dbReference type="NCBI Taxonomy" id="1035309"/>
    <lineage>
        <taxon>Eukaryota</taxon>
        <taxon>Fungi</taxon>
        <taxon>Dikarya</taxon>
        <taxon>Ascomycota</taxon>
        <taxon>Pezizomycotina</taxon>
        <taxon>Sordariomycetes</taxon>
        <taxon>Hypocreomycetidae</taxon>
        <taxon>Microascales</taxon>
        <taxon>Ceratocystidaceae</taxon>
        <taxon>Ceratocystis</taxon>
    </lineage>
</organism>
<feature type="region of interest" description="Disordered" evidence="1">
    <location>
        <begin position="1"/>
        <end position="29"/>
    </location>
</feature>
<feature type="compositionally biased region" description="Basic and acidic residues" evidence="1">
    <location>
        <begin position="13"/>
        <end position="29"/>
    </location>
</feature>
<dbReference type="Proteomes" id="UP000222788">
    <property type="component" value="Unassembled WGS sequence"/>
</dbReference>
<feature type="compositionally biased region" description="Polar residues" evidence="1">
    <location>
        <begin position="1"/>
        <end position="11"/>
    </location>
</feature>
<keyword evidence="3" id="KW-1185">Reference proteome</keyword>